<gene>
    <name evidence="11" type="primary">rpoN</name>
    <name evidence="11" type="ORF">CCV52592_1983</name>
</gene>
<dbReference type="STRING" id="360105.CCV52592_1983"/>
<organism evidence="11 12">
    <name type="scientific">Campylobacter curvus (strain 525.92)</name>
    <dbReference type="NCBI Taxonomy" id="360105"/>
    <lineage>
        <taxon>Bacteria</taxon>
        <taxon>Pseudomonadati</taxon>
        <taxon>Campylobacterota</taxon>
        <taxon>Epsilonproteobacteria</taxon>
        <taxon>Campylobacterales</taxon>
        <taxon>Campylobacteraceae</taxon>
        <taxon>Campylobacter</taxon>
    </lineage>
</organism>
<evidence type="ECO:0000256" key="7">
    <source>
        <dbReference type="ARBA" id="ARBA00023125"/>
    </source>
</evidence>
<keyword evidence="12" id="KW-1185">Reference proteome</keyword>
<feature type="domain" description="RNA polymerase sigma factor 54 core-binding" evidence="10">
    <location>
        <begin position="80"/>
        <end position="252"/>
    </location>
</feature>
<dbReference type="PANTHER" id="PTHR32248">
    <property type="entry name" value="RNA POLYMERASE SIGMA-54 FACTOR"/>
    <property type="match status" value="1"/>
</dbReference>
<evidence type="ECO:0000313" key="11">
    <source>
        <dbReference type="EMBL" id="EAU00553.1"/>
    </source>
</evidence>
<dbReference type="PANTHER" id="PTHR32248:SF4">
    <property type="entry name" value="RNA POLYMERASE SIGMA-54 FACTOR"/>
    <property type="match status" value="1"/>
</dbReference>
<evidence type="ECO:0000256" key="3">
    <source>
        <dbReference type="ARBA" id="ARBA00022679"/>
    </source>
</evidence>
<dbReference type="Pfam" id="PF04552">
    <property type="entry name" value="Sigma54_DBD"/>
    <property type="match status" value="1"/>
</dbReference>
<evidence type="ECO:0000256" key="4">
    <source>
        <dbReference type="ARBA" id="ARBA00022695"/>
    </source>
</evidence>
<evidence type="ECO:0000256" key="2">
    <source>
        <dbReference type="ARBA" id="ARBA00022478"/>
    </source>
</evidence>
<keyword evidence="6" id="KW-0731">Sigma factor</keyword>
<keyword evidence="3 11" id="KW-0808">Transferase</keyword>
<dbReference type="PROSITE" id="PS00718">
    <property type="entry name" value="SIGMA54_2"/>
    <property type="match status" value="1"/>
</dbReference>
<dbReference type="EC" id="2.7.7.6" evidence="11"/>
<dbReference type="Pfam" id="PF04963">
    <property type="entry name" value="Sigma54_CBD"/>
    <property type="match status" value="1"/>
</dbReference>
<dbReference type="Proteomes" id="UP000006380">
    <property type="component" value="Chromosome"/>
</dbReference>
<keyword evidence="8" id="KW-0804">Transcription</keyword>
<dbReference type="Pfam" id="PF00309">
    <property type="entry name" value="Sigma54_AID"/>
    <property type="match status" value="1"/>
</dbReference>
<dbReference type="NCBIfam" id="TIGR02395">
    <property type="entry name" value="rpoN_sigma"/>
    <property type="match status" value="1"/>
</dbReference>
<evidence type="ECO:0000256" key="5">
    <source>
        <dbReference type="ARBA" id="ARBA00023015"/>
    </source>
</evidence>
<dbReference type="AlphaFoldDB" id="A7GYM7"/>
<name>A7GYM7_CAMC5</name>
<dbReference type="Gene3D" id="1.10.10.1330">
    <property type="entry name" value="RNA polymerase sigma-54 factor, core-binding domain"/>
    <property type="match status" value="1"/>
</dbReference>
<evidence type="ECO:0000259" key="9">
    <source>
        <dbReference type="Pfam" id="PF04552"/>
    </source>
</evidence>
<keyword evidence="7" id="KW-0238">DNA-binding</keyword>
<dbReference type="GO" id="GO:0003899">
    <property type="term" value="F:DNA-directed RNA polymerase activity"/>
    <property type="evidence" value="ECO:0007669"/>
    <property type="project" value="UniProtKB-EC"/>
</dbReference>
<dbReference type="InterPro" id="IPR000394">
    <property type="entry name" value="RNA_pol_sigma_54"/>
</dbReference>
<dbReference type="GO" id="GO:0006352">
    <property type="term" value="P:DNA-templated transcription initiation"/>
    <property type="evidence" value="ECO:0007669"/>
    <property type="project" value="InterPro"/>
</dbReference>
<dbReference type="PRINTS" id="PR00045">
    <property type="entry name" value="SIGMA54FCT"/>
</dbReference>
<dbReference type="HOGENOM" id="CLU_020569_1_0_7"/>
<dbReference type="EMBL" id="CP000767">
    <property type="protein sequence ID" value="EAU00553.1"/>
    <property type="molecule type" value="Genomic_DNA"/>
</dbReference>
<dbReference type="InterPro" id="IPR007634">
    <property type="entry name" value="RNA_pol_sigma_54_DNA-bd"/>
</dbReference>
<dbReference type="PROSITE" id="PS50044">
    <property type="entry name" value="SIGMA54_3"/>
    <property type="match status" value="1"/>
</dbReference>
<keyword evidence="2" id="KW-0240">DNA-directed RNA polymerase</keyword>
<dbReference type="InterPro" id="IPR007046">
    <property type="entry name" value="RNA_pol_sigma_54_core-bd"/>
</dbReference>
<evidence type="ECO:0000256" key="8">
    <source>
        <dbReference type="ARBA" id="ARBA00023163"/>
    </source>
</evidence>
<dbReference type="KEGG" id="ccv:CCV52592_1983"/>
<protein>
    <submittedName>
        <fullName evidence="11">RNA polymerase sigma54 factor</fullName>
        <ecNumber evidence="11">2.7.7.6</ecNumber>
    </submittedName>
</protein>
<feature type="domain" description="RNA polymerase sigma factor 54 DNA-binding" evidence="9">
    <location>
        <begin position="264"/>
        <end position="415"/>
    </location>
</feature>
<dbReference type="GO" id="GO:0000428">
    <property type="term" value="C:DNA-directed RNA polymerase complex"/>
    <property type="evidence" value="ECO:0007669"/>
    <property type="project" value="UniProtKB-KW"/>
</dbReference>
<accession>A7GYM7</accession>
<dbReference type="NCBIfam" id="NF004602">
    <property type="entry name" value="PRK05932.2-4"/>
    <property type="match status" value="1"/>
</dbReference>
<keyword evidence="5" id="KW-0805">Transcription regulation</keyword>
<evidence type="ECO:0000313" key="12">
    <source>
        <dbReference type="Proteomes" id="UP000006380"/>
    </source>
</evidence>
<evidence type="ECO:0000256" key="6">
    <source>
        <dbReference type="ARBA" id="ARBA00023082"/>
    </source>
</evidence>
<dbReference type="RefSeq" id="WP_011992324.1">
    <property type="nucleotide sequence ID" value="NC_009715.2"/>
</dbReference>
<comment type="similarity">
    <text evidence="1">Belongs to the sigma-54 factor family.</text>
</comment>
<evidence type="ECO:0000259" key="10">
    <source>
        <dbReference type="Pfam" id="PF04963"/>
    </source>
</evidence>
<evidence type="ECO:0000256" key="1">
    <source>
        <dbReference type="ARBA" id="ARBA00008798"/>
    </source>
</evidence>
<sequence>MLRQKEALAPKNKLNHTLRSWLPILQSGLDELKETLEPFAASNPFVRIEHKNLADGADTMPTKKRNFFAEFSKNSVSEAIEATSIYKQSLHEKLEEQINPPLFPTQKSQLIAYKIIECLSDEGYFEYDDEILKGFSLDEIERVRVRFAYLEPAGVGARDYKESFLFQLDESGASGEIYECAKKIICEFENIQNLTKLKFYEPALKIIKKFKNPPAIEYLEDEPPLTPDIFIDTNESGISVRVNDAFYPQVVLDIEGQSQNDEFIGVKVREARELVDALEMRKSTLYKIGLMIVEYQYDYFFGGDIKPMKLKDIAGDLGRNPSTISRAIANKYLECSRGTIALKSFFAAALDEETSNTAIKDFLLELINKENPAKPLSDLKILNLIQAKFNITIVRRTITKYRKTLNIASSSERKKIYQIQG</sequence>
<dbReference type="Gene3D" id="1.10.10.60">
    <property type="entry name" value="Homeodomain-like"/>
    <property type="match status" value="1"/>
</dbReference>
<dbReference type="GO" id="GO:0003677">
    <property type="term" value="F:DNA binding"/>
    <property type="evidence" value="ECO:0007669"/>
    <property type="project" value="UniProtKB-KW"/>
</dbReference>
<dbReference type="GO" id="GO:0001216">
    <property type="term" value="F:DNA-binding transcription activator activity"/>
    <property type="evidence" value="ECO:0007669"/>
    <property type="project" value="InterPro"/>
</dbReference>
<keyword evidence="4 11" id="KW-0548">Nucleotidyltransferase</keyword>
<reference evidence="11" key="1">
    <citation type="submission" date="2016-07" db="EMBL/GenBank/DDBJ databases">
        <title>Comparative genomics of the Campylobacter concisus group.</title>
        <authorList>
            <person name="Miller W.G."/>
            <person name="Yee E."/>
            <person name="Chapman M.H."/>
            <person name="Huynh S."/>
            <person name="Bono J.L."/>
            <person name="On S.L.W."/>
            <person name="StLeger J."/>
            <person name="Foster G."/>
            <person name="Parker C.T."/>
        </authorList>
    </citation>
    <scope>NUCLEOTIDE SEQUENCE</scope>
    <source>
        <strain evidence="11">525.92</strain>
    </source>
</reference>
<dbReference type="GO" id="GO:0016987">
    <property type="term" value="F:sigma factor activity"/>
    <property type="evidence" value="ECO:0007669"/>
    <property type="project" value="UniProtKB-KW"/>
</dbReference>
<dbReference type="InterPro" id="IPR038709">
    <property type="entry name" value="RpoN_core-bd_sf"/>
</dbReference>
<proteinExistence type="inferred from homology"/>
<dbReference type="OrthoDB" id="9814402at2"/>
<dbReference type="PIRSF" id="PIRSF000774">
    <property type="entry name" value="RpoN"/>
    <property type="match status" value="1"/>
</dbReference>